<feature type="compositionally biased region" description="Polar residues" evidence="1">
    <location>
        <begin position="209"/>
        <end position="242"/>
    </location>
</feature>
<feature type="compositionally biased region" description="Polar residues" evidence="1">
    <location>
        <begin position="171"/>
        <end position="185"/>
    </location>
</feature>
<feature type="region of interest" description="Disordered" evidence="1">
    <location>
        <begin position="149"/>
        <end position="191"/>
    </location>
</feature>
<feature type="compositionally biased region" description="Polar residues" evidence="1">
    <location>
        <begin position="268"/>
        <end position="289"/>
    </location>
</feature>
<gene>
    <name evidence="2" type="ORF">HYALB_00006459</name>
</gene>
<feature type="region of interest" description="Disordered" evidence="1">
    <location>
        <begin position="209"/>
        <end position="323"/>
    </location>
</feature>
<feature type="compositionally biased region" description="Polar residues" evidence="1">
    <location>
        <begin position="313"/>
        <end position="323"/>
    </location>
</feature>
<dbReference type="EMBL" id="CAJVRM010000069">
    <property type="protein sequence ID" value="CAG8973433.1"/>
    <property type="molecule type" value="Genomic_DNA"/>
</dbReference>
<name>A0A9N9LG57_9HELO</name>
<evidence type="ECO:0000313" key="3">
    <source>
        <dbReference type="Proteomes" id="UP000701801"/>
    </source>
</evidence>
<keyword evidence="3" id="KW-1185">Reference proteome</keyword>
<dbReference type="OrthoDB" id="10403208at2759"/>
<organism evidence="2 3">
    <name type="scientific">Hymenoscyphus albidus</name>
    <dbReference type="NCBI Taxonomy" id="595503"/>
    <lineage>
        <taxon>Eukaryota</taxon>
        <taxon>Fungi</taxon>
        <taxon>Dikarya</taxon>
        <taxon>Ascomycota</taxon>
        <taxon>Pezizomycotina</taxon>
        <taxon>Leotiomycetes</taxon>
        <taxon>Helotiales</taxon>
        <taxon>Helotiaceae</taxon>
        <taxon>Hymenoscyphus</taxon>
    </lineage>
</organism>
<feature type="compositionally biased region" description="Basic and acidic residues" evidence="1">
    <location>
        <begin position="290"/>
        <end position="299"/>
    </location>
</feature>
<dbReference type="AlphaFoldDB" id="A0A9N9LG57"/>
<feature type="compositionally biased region" description="Basic and acidic residues" evidence="1">
    <location>
        <begin position="243"/>
        <end position="264"/>
    </location>
</feature>
<proteinExistence type="predicted"/>
<accession>A0A9N9LG57</accession>
<sequence length="353" mass="39708">MSHSTSSSQMKSSPAVAIRDPESLEAFRYAMYNGQRHLVKEVSLDDHAKRVRAPASMSTVQYLATWTNQRDEAKRCPIKREREALQNEWRRTSKSTQREKLAGPLQSVMEEDRAYSSCADYVPWSKRRRAEDPIANMVFFPFPAWPGQQHESMGRTVAPTPPTGPRMFPAANQSLLPPRSNSGSQGRPAISFNWGNQLARDNLYTRQSSQSASVDIQSRLATSSHESAGHSSRTREPPQSTTDQHKSCIREPSRSSIDQHKPQIREPLQSTADQHNSPTREPPQSTTTTDQHKSLKREAPQPTTDLQRHTGKSFHQSAGDSSRTIEYPQSIRDMQSGPTSSLTSSICWTQFGY</sequence>
<protein>
    <submittedName>
        <fullName evidence="2">Uncharacterized protein</fullName>
    </submittedName>
</protein>
<reference evidence="2" key="1">
    <citation type="submission" date="2021-07" db="EMBL/GenBank/DDBJ databases">
        <authorList>
            <person name="Durling M."/>
        </authorList>
    </citation>
    <scope>NUCLEOTIDE SEQUENCE</scope>
</reference>
<comment type="caution">
    <text evidence="2">The sequence shown here is derived from an EMBL/GenBank/DDBJ whole genome shotgun (WGS) entry which is preliminary data.</text>
</comment>
<evidence type="ECO:0000256" key="1">
    <source>
        <dbReference type="SAM" id="MobiDB-lite"/>
    </source>
</evidence>
<evidence type="ECO:0000313" key="2">
    <source>
        <dbReference type="EMBL" id="CAG8973433.1"/>
    </source>
</evidence>
<dbReference type="Proteomes" id="UP000701801">
    <property type="component" value="Unassembled WGS sequence"/>
</dbReference>